<evidence type="ECO:0000313" key="2">
    <source>
        <dbReference type="Proteomes" id="UP000054805"/>
    </source>
</evidence>
<reference evidence="1 2" key="1">
    <citation type="submission" date="2015-01" db="EMBL/GenBank/DDBJ databases">
        <title>Evolution of Trichinella species and genotypes.</title>
        <authorList>
            <person name="Korhonen P.K."/>
            <person name="Edoardo P."/>
            <person name="Giuseppe L.R."/>
            <person name="Gasser R.B."/>
        </authorList>
    </citation>
    <scope>NUCLEOTIDE SEQUENCE [LARGE SCALE GENOMIC DNA]</scope>
    <source>
        <strain evidence="1">ISS588</strain>
    </source>
</reference>
<comment type="caution">
    <text evidence="1">The sequence shown here is derived from an EMBL/GenBank/DDBJ whole genome shotgun (WGS) entry which is preliminary data.</text>
</comment>
<gene>
    <name evidence="1" type="ORF">T4B_5278</name>
</gene>
<dbReference type="EMBL" id="JYDS01001387">
    <property type="protein sequence ID" value="KRY99044.1"/>
    <property type="molecule type" value="Genomic_DNA"/>
</dbReference>
<dbReference type="Proteomes" id="UP000054805">
    <property type="component" value="Unassembled WGS sequence"/>
</dbReference>
<protein>
    <submittedName>
        <fullName evidence="1">Uncharacterized protein</fullName>
    </submittedName>
</protein>
<proteinExistence type="predicted"/>
<evidence type="ECO:0000313" key="1">
    <source>
        <dbReference type="EMBL" id="KRY99044.1"/>
    </source>
</evidence>
<accession>A0A0V1GLA0</accession>
<name>A0A0V1GLA0_TRIPS</name>
<sequence length="64" mass="7495">MMLNFEEVLIILPKLILKKTMQCSASHHTFPQENSANTIKYLVLQLNIFSCNCSEKYLRNYKVT</sequence>
<organism evidence="1 2">
    <name type="scientific">Trichinella pseudospiralis</name>
    <name type="common">Parasitic roundworm</name>
    <dbReference type="NCBI Taxonomy" id="6337"/>
    <lineage>
        <taxon>Eukaryota</taxon>
        <taxon>Metazoa</taxon>
        <taxon>Ecdysozoa</taxon>
        <taxon>Nematoda</taxon>
        <taxon>Enoplea</taxon>
        <taxon>Dorylaimia</taxon>
        <taxon>Trichinellida</taxon>
        <taxon>Trichinellidae</taxon>
        <taxon>Trichinella</taxon>
    </lineage>
</organism>
<keyword evidence="2" id="KW-1185">Reference proteome</keyword>
<dbReference type="AlphaFoldDB" id="A0A0V1GLA0"/>